<feature type="transmembrane region" description="Helical" evidence="7">
    <location>
        <begin position="328"/>
        <end position="353"/>
    </location>
</feature>
<feature type="transmembrane region" description="Helical" evidence="7">
    <location>
        <begin position="279"/>
        <end position="298"/>
    </location>
</feature>
<dbReference type="GO" id="GO:0022857">
    <property type="term" value="F:transmembrane transporter activity"/>
    <property type="evidence" value="ECO:0007669"/>
    <property type="project" value="InterPro"/>
</dbReference>
<evidence type="ECO:0000313" key="10">
    <source>
        <dbReference type="Proteomes" id="UP000006735"/>
    </source>
</evidence>
<comment type="subcellular location">
    <subcellularLocation>
        <location evidence="1">Cell membrane</location>
        <topology evidence="1">Multi-pass membrane protein</topology>
    </subcellularLocation>
</comment>
<evidence type="ECO:0000256" key="7">
    <source>
        <dbReference type="SAM" id="Phobius"/>
    </source>
</evidence>
<feature type="transmembrane region" description="Helical" evidence="7">
    <location>
        <begin position="141"/>
        <end position="164"/>
    </location>
</feature>
<evidence type="ECO:0000313" key="9">
    <source>
        <dbReference type="EMBL" id="AAW76042.1"/>
    </source>
</evidence>
<accession>Q5GZ29</accession>
<dbReference type="PANTHER" id="PTHR43045:SF2">
    <property type="entry name" value="INNER MEMBRANE METABOLITE TRANSPORT PROTEIN YHJE"/>
    <property type="match status" value="1"/>
</dbReference>
<reference evidence="9 10" key="1">
    <citation type="journal article" date="2005" name="Nucleic Acids Res.">
        <title>The genome sequence of Xanthomonas oryzae pathovar oryzae KACC10331, the bacterial blight pathogen of rice.</title>
        <authorList>
            <person name="Lee B.M."/>
            <person name="Park Y.J."/>
            <person name="Park D.S."/>
            <person name="Kang H.W."/>
            <person name="Kim J.G."/>
            <person name="Song E.S."/>
            <person name="Park I.C."/>
            <person name="Yoon U.H."/>
            <person name="Hahn J.H."/>
            <person name="Koo B.S."/>
            <person name="Lee G.B."/>
            <person name="Kim H."/>
            <person name="Park H.S."/>
            <person name="Yoon K.O."/>
            <person name="Kim J.H."/>
            <person name="Jung C.H."/>
            <person name="Koh N.H."/>
            <person name="Seo J.S."/>
            <person name="Go S.J."/>
        </authorList>
    </citation>
    <scope>NUCLEOTIDE SEQUENCE [LARGE SCALE GENOMIC DNA]</scope>
    <source>
        <strain evidence="10">KACC10331 / KXO85</strain>
    </source>
</reference>
<proteinExistence type="predicted"/>
<dbReference type="InterPro" id="IPR036259">
    <property type="entry name" value="MFS_trans_sf"/>
</dbReference>
<dbReference type="Proteomes" id="UP000006735">
    <property type="component" value="Chromosome"/>
</dbReference>
<dbReference type="PANTHER" id="PTHR43045">
    <property type="entry name" value="SHIKIMATE TRANSPORTER"/>
    <property type="match status" value="1"/>
</dbReference>
<keyword evidence="3" id="KW-1003">Cell membrane</keyword>
<name>Q5GZ29_XANOR</name>
<dbReference type="STRING" id="291331.XOO2788"/>
<dbReference type="Gene3D" id="1.20.1250.20">
    <property type="entry name" value="MFS general substrate transporter like domains"/>
    <property type="match status" value="2"/>
</dbReference>
<keyword evidence="4 7" id="KW-0812">Transmembrane</keyword>
<evidence type="ECO:0000256" key="2">
    <source>
        <dbReference type="ARBA" id="ARBA00022448"/>
    </source>
</evidence>
<keyword evidence="10" id="KW-1185">Reference proteome</keyword>
<evidence type="ECO:0000256" key="3">
    <source>
        <dbReference type="ARBA" id="ARBA00022475"/>
    </source>
</evidence>
<dbReference type="InterPro" id="IPR011701">
    <property type="entry name" value="MFS"/>
</dbReference>
<keyword evidence="2" id="KW-0813">Transport</keyword>
<dbReference type="InterPro" id="IPR020846">
    <property type="entry name" value="MFS_dom"/>
</dbReference>
<keyword evidence="6 7" id="KW-0472">Membrane</keyword>
<dbReference type="Pfam" id="PF07690">
    <property type="entry name" value="MFS_1"/>
    <property type="match status" value="1"/>
</dbReference>
<gene>
    <name evidence="9" type="primary">yhjE</name>
    <name evidence="9" type="ordered locus">XOO2788</name>
</gene>
<feature type="transmembrane region" description="Helical" evidence="7">
    <location>
        <begin position="488"/>
        <end position="506"/>
    </location>
</feature>
<dbReference type="FunFam" id="1.20.1250.20:FF:000001">
    <property type="entry name" value="Dicarboxylate MFS transporter"/>
    <property type="match status" value="1"/>
</dbReference>
<feature type="transmembrane region" description="Helical" evidence="7">
    <location>
        <begin position="365"/>
        <end position="384"/>
    </location>
</feature>
<evidence type="ECO:0000256" key="4">
    <source>
        <dbReference type="ARBA" id="ARBA00022692"/>
    </source>
</evidence>
<dbReference type="KEGG" id="xoo:XOO2788"/>
<dbReference type="PROSITE" id="PS50850">
    <property type="entry name" value="MFS"/>
    <property type="match status" value="1"/>
</dbReference>
<dbReference type="EMBL" id="AE013598">
    <property type="protein sequence ID" value="AAW76042.1"/>
    <property type="molecule type" value="Genomic_DNA"/>
</dbReference>
<sequence>MFWDGGRAKALQQTRRPHALQAKQLTIAAYVFVGYCCERICFNASRARSTALSVTSVTFYRPAGLRKALPGSARIGRLVSGCRSTMTAAAPLATPSNSPVRVLFASLIGTTIEFFDFYIYATAAVLVFPTLFFPAGDGSAAMLQSLATFAVAFVARPVGSAVFGHFGDRVGRKATLVAALLTMGLSTVAIGLLPSYAQIGVFAPALLALCRFGQGLGLGGEWGGAVLLATENAPPGKRVWYGMFPQLGAPLGFLLSTGTFLGMGAVLDDTQFMQWGWRVPFLASALLVLTGLWVRLSITETPDFQKTLDRKTRVTLPLGTVVLQHGPALVIGTLGAFATFVLFYLMTVFALGYGTKTLGYDKEQFLLLQMAGIVFFVLGIPLSAKFGDRHGAPLAMLLASIAIVAFGLAFAPLFQANHPLQVLAFLSLGFFFMGLTYGPCGTLLAELYPTEVRYTGASLSFNLAGILGAAPAPYVATQLAARYGVQSVGYYLGGAAVLSLVALVVARRWRG</sequence>
<feature type="transmembrane region" description="Helical" evidence="7">
    <location>
        <begin position="117"/>
        <end position="135"/>
    </location>
</feature>
<evidence type="ECO:0000256" key="6">
    <source>
        <dbReference type="ARBA" id="ARBA00023136"/>
    </source>
</evidence>
<dbReference type="HOGENOM" id="CLU_001265_39_5_6"/>
<dbReference type="AlphaFoldDB" id="Q5GZ29"/>
<feature type="domain" description="Major facilitator superfamily (MFS) profile" evidence="8">
    <location>
        <begin position="102"/>
        <end position="511"/>
    </location>
</feature>
<protein>
    <submittedName>
        <fullName evidence="9">Metabolite transport protein</fullName>
    </submittedName>
</protein>
<dbReference type="SUPFAM" id="SSF103473">
    <property type="entry name" value="MFS general substrate transporter"/>
    <property type="match status" value="1"/>
</dbReference>
<keyword evidence="5 7" id="KW-1133">Transmembrane helix</keyword>
<feature type="transmembrane region" description="Helical" evidence="7">
    <location>
        <begin position="390"/>
        <end position="410"/>
    </location>
</feature>
<feature type="transmembrane region" description="Helical" evidence="7">
    <location>
        <begin position="422"/>
        <end position="445"/>
    </location>
</feature>
<dbReference type="GO" id="GO:0005886">
    <property type="term" value="C:plasma membrane"/>
    <property type="evidence" value="ECO:0007669"/>
    <property type="project" value="UniProtKB-SubCell"/>
</dbReference>
<feature type="transmembrane region" description="Helical" evidence="7">
    <location>
        <begin position="176"/>
        <end position="197"/>
    </location>
</feature>
<organism evidence="9 10">
    <name type="scientific">Xanthomonas oryzae pv. oryzae (strain KACC10331 / KXO85)</name>
    <dbReference type="NCBI Taxonomy" id="291331"/>
    <lineage>
        <taxon>Bacteria</taxon>
        <taxon>Pseudomonadati</taxon>
        <taxon>Pseudomonadota</taxon>
        <taxon>Gammaproteobacteria</taxon>
        <taxon>Lysobacterales</taxon>
        <taxon>Lysobacteraceae</taxon>
        <taxon>Xanthomonas</taxon>
    </lineage>
</organism>
<feature type="transmembrane region" description="Helical" evidence="7">
    <location>
        <begin position="247"/>
        <end position="267"/>
    </location>
</feature>
<evidence type="ECO:0000259" key="8">
    <source>
        <dbReference type="PROSITE" id="PS50850"/>
    </source>
</evidence>
<evidence type="ECO:0000256" key="5">
    <source>
        <dbReference type="ARBA" id="ARBA00022989"/>
    </source>
</evidence>
<evidence type="ECO:0000256" key="1">
    <source>
        <dbReference type="ARBA" id="ARBA00004651"/>
    </source>
</evidence>
<dbReference type="CDD" id="cd17369">
    <property type="entry name" value="MFS_ShiA_like"/>
    <property type="match status" value="1"/>
</dbReference>